<organism evidence="3 4">
    <name type="scientific">Variovorax paradoxus</name>
    <dbReference type="NCBI Taxonomy" id="34073"/>
    <lineage>
        <taxon>Bacteria</taxon>
        <taxon>Pseudomonadati</taxon>
        <taxon>Pseudomonadota</taxon>
        <taxon>Betaproteobacteria</taxon>
        <taxon>Burkholderiales</taxon>
        <taxon>Comamonadaceae</taxon>
        <taxon>Variovorax</taxon>
    </lineage>
</organism>
<comment type="similarity">
    <text evidence="1">Belongs to the UPF0065 (bug) family.</text>
</comment>
<dbReference type="Gene3D" id="3.40.190.10">
    <property type="entry name" value="Periplasmic binding protein-like II"/>
    <property type="match status" value="1"/>
</dbReference>
<feature type="chain" id="PRO_5026019620" evidence="2">
    <location>
        <begin position="24"/>
        <end position="322"/>
    </location>
</feature>
<dbReference type="PANTHER" id="PTHR42928">
    <property type="entry name" value="TRICARBOXYLATE-BINDING PROTEIN"/>
    <property type="match status" value="1"/>
</dbReference>
<keyword evidence="2" id="KW-0732">Signal</keyword>
<reference evidence="3 4" key="1">
    <citation type="submission" date="2019-12" db="EMBL/GenBank/DDBJ databases">
        <title>Hybrid Genome Assemblies of two High G+C Isolates from Undergraduate Microbiology Courses.</title>
        <authorList>
            <person name="Ne Ville C.J."/>
            <person name="Enright D."/>
            <person name="Hernandez I."/>
            <person name="Dodsworth J."/>
            <person name="Orwin P.M."/>
        </authorList>
    </citation>
    <scope>NUCLEOTIDE SEQUENCE [LARGE SCALE GENOMIC DNA]</scope>
    <source>
        <strain evidence="3 4">CSUSB</strain>
    </source>
</reference>
<proteinExistence type="inferred from homology"/>
<evidence type="ECO:0000256" key="2">
    <source>
        <dbReference type="SAM" id="SignalP"/>
    </source>
</evidence>
<gene>
    <name evidence="3" type="ORF">GOQ09_18275</name>
</gene>
<dbReference type="Proteomes" id="UP000425817">
    <property type="component" value="Chromosome"/>
</dbReference>
<dbReference type="OrthoDB" id="8678477at2"/>
<evidence type="ECO:0000313" key="3">
    <source>
        <dbReference type="EMBL" id="QGW83406.1"/>
    </source>
</evidence>
<dbReference type="Pfam" id="PF03401">
    <property type="entry name" value="TctC"/>
    <property type="match status" value="1"/>
</dbReference>
<dbReference type="EMBL" id="CP046622">
    <property type="protein sequence ID" value="QGW83406.1"/>
    <property type="molecule type" value="Genomic_DNA"/>
</dbReference>
<dbReference type="RefSeq" id="WP_157614809.1">
    <property type="nucleotide sequence ID" value="NZ_CP046622.1"/>
</dbReference>
<sequence length="322" mass="32961">MKALQLVAVGAFLLAHGAASAQASYPTKPITLVLGFPPGGGADAVARPLAEALGRELGQAVIVENKPGAGTTIASTFVARAAPDGYTIYMAGVSHMGPDKVLYKNTTYSASSFTSIARWTRTPLILAVSSASGIHSTKDLIDKAKANPEGLFYTSSGAGGAPHLAALQFMNATGAKMTHLPFKGGAPAVQAVAAGDAQLTFGTPPSIIPLAQTGKVKMIAVTSANRSGSFPELPSIAEAGVKDYDYTFWFGLFGPAKMPPEIVNRLAEASAKVLGDPAMRAKLAAGGNEASPSKNAAEFAAWTQAEAKLSTELTVQSGAKLD</sequence>
<evidence type="ECO:0000256" key="1">
    <source>
        <dbReference type="ARBA" id="ARBA00006987"/>
    </source>
</evidence>
<dbReference type="CDD" id="cd07012">
    <property type="entry name" value="PBP2_Bug_TTT"/>
    <property type="match status" value="1"/>
</dbReference>
<dbReference type="Gene3D" id="3.40.190.150">
    <property type="entry name" value="Bordetella uptake gene, domain 1"/>
    <property type="match status" value="1"/>
</dbReference>
<dbReference type="PANTHER" id="PTHR42928:SF5">
    <property type="entry name" value="BLR1237 PROTEIN"/>
    <property type="match status" value="1"/>
</dbReference>
<evidence type="ECO:0000313" key="4">
    <source>
        <dbReference type="Proteomes" id="UP000425817"/>
    </source>
</evidence>
<dbReference type="PIRSF" id="PIRSF017082">
    <property type="entry name" value="YflP"/>
    <property type="match status" value="1"/>
</dbReference>
<feature type="signal peptide" evidence="2">
    <location>
        <begin position="1"/>
        <end position="23"/>
    </location>
</feature>
<dbReference type="AlphaFoldDB" id="A0A6I6HKH9"/>
<dbReference type="InterPro" id="IPR005064">
    <property type="entry name" value="BUG"/>
</dbReference>
<dbReference type="SUPFAM" id="SSF53850">
    <property type="entry name" value="Periplasmic binding protein-like II"/>
    <property type="match status" value="1"/>
</dbReference>
<protein>
    <submittedName>
        <fullName evidence="3">Tripartite tricarboxylate transporter substrate binding protein</fullName>
    </submittedName>
</protein>
<dbReference type="InterPro" id="IPR042100">
    <property type="entry name" value="Bug_dom1"/>
</dbReference>
<accession>A0A6I6HKH9</accession>
<name>A0A6I6HKH9_VARPD</name>